<name>A0AAV4BDD8_9GAST</name>
<reference evidence="1 2" key="1">
    <citation type="journal article" date="2021" name="Elife">
        <title>Chloroplast acquisition without the gene transfer in kleptoplastic sea slugs, Plakobranchus ocellatus.</title>
        <authorList>
            <person name="Maeda T."/>
            <person name="Takahashi S."/>
            <person name="Yoshida T."/>
            <person name="Shimamura S."/>
            <person name="Takaki Y."/>
            <person name="Nagai Y."/>
            <person name="Toyoda A."/>
            <person name="Suzuki Y."/>
            <person name="Arimoto A."/>
            <person name="Ishii H."/>
            <person name="Satoh N."/>
            <person name="Nishiyama T."/>
            <person name="Hasebe M."/>
            <person name="Maruyama T."/>
            <person name="Minagawa J."/>
            <person name="Obokata J."/>
            <person name="Shigenobu S."/>
        </authorList>
    </citation>
    <scope>NUCLEOTIDE SEQUENCE [LARGE SCALE GENOMIC DNA]</scope>
</reference>
<protein>
    <submittedName>
        <fullName evidence="1">Uncharacterized protein</fullName>
    </submittedName>
</protein>
<evidence type="ECO:0000313" key="1">
    <source>
        <dbReference type="EMBL" id="GFO17573.1"/>
    </source>
</evidence>
<dbReference type="AlphaFoldDB" id="A0AAV4BDD8"/>
<accession>A0AAV4BDD8</accession>
<keyword evidence="2" id="KW-1185">Reference proteome</keyword>
<evidence type="ECO:0000313" key="2">
    <source>
        <dbReference type="Proteomes" id="UP000735302"/>
    </source>
</evidence>
<comment type="caution">
    <text evidence="1">The sequence shown here is derived from an EMBL/GenBank/DDBJ whole genome shotgun (WGS) entry which is preliminary data.</text>
</comment>
<gene>
    <name evidence="1" type="ORF">PoB_004407800</name>
</gene>
<proteinExistence type="predicted"/>
<dbReference type="Proteomes" id="UP000735302">
    <property type="component" value="Unassembled WGS sequence"/>
</dbReference>
<organism evidence="1 2">
    <name type="scientific">Plakobranchus ocellatus</name>
    <dbReference type="NCBI Taxonomy" id="259542"/>
    <lineage>
        <taxon>Eukaryota</taxon>
        <taxon>Metazoa</taxon>
        <taxon>Spiralia</taxon>
        <taxon>Lophotrochozoa</taxon>
        <taxon>Mollusca</taxon>
        <taxon>Gastropoda</taxon>
        <taxon>Heterobranchia</taxon>
        <taxon>Euthyneura</taxon>
        <taxon>Panpulmonata</taxon>
        <taxon>Sacoglossa</taxon>
        <taxon>Placobranchoidea</taxon>
        <taxon>Plakobranchidae</taxon>
        <taxon>Plakobranchus</taxon>
    </lineage>
</organism>
<dbReference type="EMBL" id="BLXT01004836">
    <property type="protein sequence ID" value="GFO17573.1"/>
    <property type="molecule type" value="Genomic_DNA"/>
</dbReference>
<sequence length="156" mass="18152">MFISLISMRILQYFLRADIKFSPVDEALRHHVQRSGIKAKHRALGTVKRKTHAETPQAEADVERHAYLGSPDLKRKAEPFFKSAKKLKKHYDSGARVYSNTFSELILSSVLLMRPCVIMCKDLESKPKTGLWVLLKERPMLKLHRQKLMLRDILPW</sequence>